<reference evidence="2" key="2">
    <citation type="submission" date="2021-04" db="EMBL/GenBank/DDBJ databases">
        <authorList>
            <person name="Gilroy R."/>
        </authorList>
    </citation>
    <scope>NUCLEOTIDE SEQUENCE</scope>
    <source>
        <strain evidence="2">ChiGjej1B1-14440</strain>
    </source>
</reference>
<comment type="caution">
    <text evidence="2">The sequence shown here is derived from an EMBL/GenBank/DDBJ whole genome shotgun (WGS) entry which is preliminary data.</text>
</comment>
<organism evidence="2 3">
    <name type="scientific">Candidatus Erysipelatoclostridium merdavium</name>
    <dbReference type="NCBI Taxonomy" id="2838566"/>
    <lineage>
        <taxon>Bacteria</taxon>
        <taxon>Bacillati</taxon>
        <taxon>Bacillota</taxon>
        <taxon>Erysipelotrichia</taxon>
        <taxon>Erysipelotrichales</taxon>
        <taxon>Erysipelotrichales incertae sedis</taxon>
    </lineage>
</organism>
<dbReference type="GO" id="GO:0003700">
    <property type="term" value="F:DNA-binding transcription factor activity"/>
    <property type="evidence" value="ECO:0007669"/>
    <property type="project" value="TreeGrafter"/>
</dbReference>
<dbReference type="GO" id="GO:0005829">
    <property type="term" value="C:cytosol"/>
    <property type="evidence" value="ECO:0007669"/>
    <property type="project" value="TreeGrafter"/>
</dbReference>
<dbReference type="PANTHER" id="PTHR33221">
    <property type="entry name" value="WINGED HELIX-TURN-HELIX TRANSCRIPTIONAL REGULATOR, RRF2 FAMILY"/>
    <property type="match status" value="1"/>
</dbReference>
<accession>A0A9D1XPU0</accession>
<evidence type="ECO:0000256" key="1">
    <source>
        <dbReference type="ARBA" id="ARBA00023125"/>
    </source>
</evidence>
<dbReference type="EMBL" id="DXET01000161">
    <property type="protein sequence ID" value="HIX81815.1"/>
    <property type="molecule type" value="Genomic_DNA"/>
</dbReference>
<dbReference type="Proteomes" id="UP000886724">
    <property type="component" value="Unassembled WGS sequence"/>
</dbReference>
<dbReference type="AlphaFoldDB" id="A0A9D1XPU0"/>
<dbReference type="NCBIfam" id="TIGR00738">
    <property type="entry name" value="rrf2_super"/>
    <property type="match status" value="1"/>
</dbReference>
<dbReference type="PROSITE" id="PS51197">
    <property type="entry name" value="HTH_RRF2_2"/>
    <property type="match status" value="1"/>
</dbReference>
<keyword evidence="1" id="KW-0238">DNA-binding</keyword>
<dbReference type="SUPFAM" id="SSF46785">
    <property type="entry name" value="Winged helix' DNA-binding domain"/>
    <property type="match status" value="1"/>
</dbReference>
<proteinExistence type="predicted"/>
<name>A0A9D1XPU0_9FIRM</name>
<reference evidence="2" key="1">
    <citation type="journal article" date="2021" name="PeerJ">
        <title>Extensive microbial diversity within the chicken gut microbiome revealed by metagenomics and culture.</title>
        <authorList>
            <person name="Gilroy R."/>
            <person name="Ravi A."/>
            <person name="Getino M."/>
            <person name="Pursley I."/>
            <person name="Horton D.L."/>
            <person name="Alikhan N.F."/>
            <person name="Baker D."/>
            <person name="Gharbi K."/>
            <person name="Hall N."/>
            <person name="Watson M."/>
            <person name="Adriaenssens E.M."/>
            <person name="Foster-Nyarko E."/>
            <person name="Jarju S."/>
            <person name="Secka A."/>
            <person name="Antonio M."/>
            <person name="Oren A."/>
            <person name="Chaudhuri R.R."/>
            <person name="La Ragione R."/>
            <person name="Hildebrand F."/>
            <person name="Pallen M.J."/>
        </authorList>
    </citation>
    <scope>NUCLEOTIDE SEQUENCE</scope>
    <source>
        <strain evidence="2">ChiGjej1B1-14440</strain>
    </source>
</reference>
<sequence length="144" mass="16329">MKISTRGRYALRLMIDLAIHQDEGNISLKDISKRQDISIKYLEQIVKPLTKHKLIKSTRGSHGGYSLTKKPSEYTAKDILTVLEGPIACVTCLEDPVNKCPRFKSCPTISFYEGLNKVINDYLETYTLEDLIKSNDLASDVDYK</sequence>
<dbReference type="GO" id="GO:0003677">
    <property type="term" value="F:DNA binding"/>
    <property type="evidence" value="ECO:0007669"/>
    <property type="project" value="UniProtKB-KW"/>
</dbReference>
<dbReference type="Gene3D" id="1.10.10.10">
    <property type="entry name" value="Winged helix-like DNA-binding domain superfamily/Winged helix DNA-binding domain"/>
    <property type="match status" value="1"/>
</dbReference>
<dbReference type="InterPro" id="IPR000944">
    <property type="entry name" value="Tscrpt_reg_Rrf2"/>
</dbReference>
<gene>
    <name evidence="2" type="ORF">H9980_07595</name>
</gene>
<evidence type="ECO:0000313" key="3">
    <source>
        <dbReference type="Proteomes" id="UP000886724"/>
    </source>
</evidence>
<dbReference type="InterPro" id="IPR036390">
    <property type="entry name" value="WH_DNA-bd_sf"/>
</dbReference>
<dbReference type="PANTHER" id="PTHR33221:SF5">
    <property type="entry name" value="HTH-TYPE TRANSCRIPTIONAL REGULATOR ISCR"/>
    <property type="match status" value="1"/>
</dbReference>
<dbReference type="InterPro" id="IPR036388">
    <property type="entry name" value="WH-like_DNA-bd_sf"/>
</dbReference>
<dbReference type="Pfam" id="PF02082">
    <property type="entry name" value="Rrf2"/>
    <property type="match status" value="1"/>
</dbReference>
<protein>
    <submittedName>
        <fullName evidence="2">Rrf2 family transcriptional regulator</fullName>
    </submittedName>
</protein>
<evidence type="ECO:0000313" key="2">
    <source>
        <dbReference type="EMBL" id="HIX81815.1"/>
    </source>
</evidence>